<accession>A0ABW6JDN2</accession>
<gene>
    <name evidence="1" type="ORF">ACFU0X_10530</name>
</gene>
<evidence type="ECO:0000313" key="1">
    <source>
        <dbReference type="EMBL" id="MFE7963474.1"/>
    </source>
</evidence>
<dbReference type="RefSeq" id="WP_381726274.1">
    <property type="nucleotide sequence ID" value="NZ_JBHVBU010000021.1"/>
</dbReference>
<reference evidence="1 2" key="1">
    <citation type="submission" date="2024-09" db="EMBL/GenBank/DDBJ databases">
        <title>The Natural Products Discovery Center: Release of the First 8490 Sequenced Strains for Exploring Actinobacteria Biosynthetic Diversity.</title>
        <authorList>
            <person name="Kalkreuter E."/>
            <person name="Kautsar S.A."/>
            <person name="Yang D."/>
            <person name="Bader C.D."/>
            <person name="Teijaro C.N."/>
            <person name="Fluegel L."/>
            <person name="Davis C.M."/>
            <person name="Simpson J.R."/>
            <person name="Lauterbach L."/>
            <person name="Steele A.D."/>
            <person name="Gui C."/>
            <person name="Meng S."/>
            <person name="Li G."/>
            <person name="Viehrig K."/>
            <person name="Ye F."/>
            <person name="Su P."/>
            <person name="Kiefer A.F."/>
            <person name="Nichols A."/>
            <person name="Cepeda A.J."/>
            <person name="Yan W."/>
            <person name="Fan B."/>
            <person name="Jiang Y."/>
            <person name="Adhikari A."/>
            <person name="Zheng C.-J."/>
            <person name="Schuster L."/>
            <person name="Cowan T.M."/>
            <person name="Smanski M.J."/>
            <person name="Chevrette M.G."/>
            <person name="De Carvalho L.P.S."/>
            <person name="Shen B."/>
        </authorList>
    </citation>
    <scope>NUCLEOTIDE SEQUENCE [LARGE SCALE GENOMIC DNA]</scope>
    <source>
        <strain evidence="1 2">NPDC057399</strain>
    </source>
</reference>
<organism evidence="1 2">
    <name type="scientific">Streptomyces cellulosae</name>
    <dbReference type="NCBI Taxonomy" id="1968"/>
    <lineage>
        <taxon>Bacteria</taxon>
        <taxon>Bacillati</taxon>
        <taxon>Actinomycetota</taxon>
        <taxon>Actinomycetes</taxon>
        <taxon>Kitasatosporales</taxon>
        <taxon>Streptomycetaceae</taxon>
        <taxon>Streptomyces</taxon>
    </lineage>
</organism>
<evidence type="ECO:0000313" key="2">
    <source>
        <dbReference type="Proteomes" id="UP001600650"/>
    </source>
</evidence>
<keyword evidence="2" id="KW-1185">Reference proteome</keyword>
<proteinExistence type="predicted"/>
<dbReference type="EMBL" id="JBHVBU010000021">
    <property type="protein sequence ID" value="MFE7963474.1"/>
    <property type="molecule type" value="Genomic_DNA"/>
</dbReference>
<name>A0ABW6JDN2_STRCE</name>
<sequence>MTTSIAVPDISVPRYKAPQVATTPVTEVIPSEPVSGNRAWPGQYQHIVLNTRTGQLYFHESDEHRTPWNPAWKSFTDVPDEIRSRWHPGALFLPGDNHALFKPVPAILYWVIDSGVDELPYLDVDAANEILAAAAPFAQELLDNLYDVEGDLDWSAASWIAGRNLNRGLSRHRDPLPQDADIYRDVADYADVIARYPEIYQPELTTLSLEEIADHAETIVRFLGCNEHWHPQVLETFGCPDRTGYVCFTPAGVRAWYRAAALYGGPLPGKPFSVWDAEHGRLASGEITATTSDDELTTWAAKEEERAAREGFRLLDVREAAIRHRDGLRAQAWERGQAVRKLIETLQDQLRPLIAERASLINDAIGWGRGDSEIAAQVGVTRQAVHQARQRLTEQIDDLT</sequence>
<comment type="caution">
    <text evidence="1">The sequence shown here is derived from an EMBL/GenBank/DDBJ whole genome shotgun (WGS) entry which is preliminary data.</text>
</comment>
<dbReference type="Proteomes" id="UP001600650">
    <property type="component" value="Unassembled WGS sequence"/>
</dbReference>
<protein>
    <submittedName>
        <fullName evidence="1">Uncharacterized protein</fullName>
    </submittedName>
</protein>